<dbReference type="Pfam" id="PF13442">
    <property type="entry name" value="Cytochrome_CBB3"/>
    <property type="match status" value="1"/>
</dbReference>
<protein>
    <submittedName>
        <fullName evidence="2">Cytochrome c</fullName>
    </submittedName>
</protein>
<dbReference type="GO" id="GO:0020037">
    <property type="term" value="F:heme binding"/>
    <property type="evidence" value="ECO:0007669"/>
    <property type="project" value="InterPro"/>
</dbReference>
<organism evidence="2 3">
    <name type="scientific">Sinorhizobium mexicanum</name>
    <dbReference type="NCBI Taxonomy" id="375549"/>
    <lineage>
        <taxon>Bacteria</taxon>
        <taxon>Pseudomonadati</taxon>
        <taxon>Pseudomonadota</taxon>
        <taxon>Alphaproteobacteria</taxon>
        <taxon>Hyphomicrobiales</taxon>
        <taxon>Rhizobiaceae</taxon>
        <taxon>Sinorhizobium/Ensifer group</taxon>
        <taxon>Sinorhizobium</taxon>
    </lineage>
</organism>
<feature type="region of interest" description="Disordered" evidence="1">
    <location>
        <begin position="165"/>
        <end position="203"/>
    </location>
</feature>
<dbReference type="PROSITE" id="PS51007">
    <property type="entry name" value="CYTC"/>
    <property type="match status" value="1"/>
</dbReference>
<dbReference type="RefSeq" id="WP_180943461.1">
    <property type="nucleotide sequence ID" value="NZ_CP041241.1"/>
</dbReference>
<dbReference type="Gene3D" id="1.10.760.10">
    <property type="entry name" value="Cytochrome c-like domain"/>
    <property type="match status" value="1"/>
</dbReference>
<gene>
    <name evidence="2" type="ORF">FKV68_26865</name>
</gene>
<dbReference type="AlphaFoldDB" id="A0A859QX28"/>
<accession>A0A859QX28</accession>
<dbReference type="SUPFAM" id="SSF46626">
    <property type="entry name" value="Cytochrome c"/>
    <property type="match status" value="1"/>
</dbReference>
<reference evidence="2 3" key="1">
    <citation type="submission" date="2019-06" db="EMBL/GenBank/DDBJ databases">
        <title>Complete genome sequence of Ensifer mexicanus ITTG R7 isolated from nodules of Acacia angustissima (Mill.) Kuntze.</title>
        <authorList>
            <person name="Rincon-Rosales R."/>
            <person name="Rogel M.A."/>
            <person name="Guerrero G."/>
            <person name="Rincon-Molina C.I."/>
            <person name="Lopez-Lopez A."/>
            <person name="Martinez-Romero E."/>
        </authorList>
    </citation>
    <scope>NUCLEOTIDE SEQUENCE [LARGE SCALE GENOMIC DNA]</scope>
    <source>
        <strain evidence="2 3">ITTG R7</strain>
        <plasmid evidence="3">pemeittgr7c</plasmid>
    </source>
</reference>
<proteinExistence type="predicted"/>
<evidence type="ECO:0000313" key="3">
    <source>
        <dbReference type="Proteomes" id="UP000510721"/>
    </source>
</evidence>
<evidence type="ECO:0000313" key="2">
    <source>
        <dbReference type="EMBL" id="QLL64996.1"/>
    </source>
</evidence>
<keyword evidence="2" id="KW-0614">Plasmid</keyword>
<dbReference type="InterPro" id="IPR036909">
    <property type="entry name" value="Cyt_c-like_dom_sf"/>
</dbReference>
<name>A0A859QX28_9HYPH</name>
<dbReference type="GO" id="GO:0009055">
    <property type="term" value="F:electron transfer activity"/>
    <property type="evidence" value="ECO:0007669"/>
    <property type="project" value="InterPro"/>
</dbReference>
<feature type="compositionally biased region" description="Basic and acidic residues" evidence="1">
    <location>
        <begin position="168"/>
        <end position="178"/>
    </location>
</feature>
<dbReference type="KEGG" id="emx:FKV68_26865"/>
<dbReference type="EMBL" id="CP041241">
    <property type="protein sequence ID" value="QLL64996.1"/>
    <property type="molecule type" value="Genomic_DNA"/>
</dbReference>
<geneLocation type="plasmid" evidence="3">
    <name>pemeittgr7c</name>
</geneLocation>
<dbReference type="Proteomes" id="UP000510721">
    <property type="component" value="Plasmid pEmeITTGR7c"/>
</dbReference>
<sequence length="203" mass="21592">MPGKVLKASAAHPLAAVLLFSSLVGLSALTGWERQPRQYRTDPPVAVALNQLRLMPSGIGGAPPEIYFALDTPYETSAYDLSQGKRLYSWFGCASCHGDGRGGAGPSLLDGWWLYGPSVVAIAASIRDGRPRGMPAFSNRMTTDQVWQLAGYVKTIGAYSASLAAPSRNDDKHTRPAENRAPAAILFDEAPPVPVLSEQGPPS</sequence>
<keyword evidence="3" id="KW-1185">Reference proteome</keyword>
<evidence type="ECO:0000256" key="1">
    <source>
        <dbReference type="SAM" id="MobiDB-lite"/>
    </source>
</evidence>
<dbReference type="InterPro" id="IPR009056">
    <property type="entry name" value="Cyt_c-like_dom"/>
</dbReference>